<dbReference type="SUPFAM" id="SSF46689">
    <property type="entry name" value="Homeodomain-like"/>
    <property type="match status" value="1"/>
</dbReference>
<dbReference type="PANTHER" id="PTHR30514:SF18">
    <property type="entry name" value="RPIR-FAMILY TRANSCRIPTIONAL REGULATOR"/>
    <property type="match status" value="1"/>
</dbReference>
<evidence type="ECO:0000313" key="6">
    <source>
        <dbReference type="EMBL" id="AYF79122.1"/>
    </source>
</evidence>
<protein>
    <submittedName>
        <fullName evidence="6">MurR/RpiR family transcriptional regulator</fullName>
    </submittedName>
</protein>
<dbReference type="SUPFAM" id="SSF53697">
    <property type="entry name" value="SIS domain"/>
    <property type="match status" value="1"/>
</dbReference>
<keyword evidence="3" id="KW-0804">Transcription</keyword>
<dbReference type="EMBL" id="CP032568">
    <property type="protein sequence ID" value="AYF79122.1"/>
    <property type="molecule type" value="Genomic_DNA"/>
</dbReference>
<reference evidence="6 7" key="1">
    <citation type="submission" date="2018-09" db="EMBL/GenBank/DDBJ databases">
        <title>Nocardia yunnanensis sp. nov., an actinomycete isolated from a soil sample.</title>
        <authorList>
            <person name="Zhang J."/>
        </authorList>
    </citation>
    <scope>NUCLEOTIDE SEQUENCE [LARGE SCALE GENOMIC DNA]</scope>
    <source>
        <strain evidence="6 7">CFHS0054</strain>
    </source>
</reference>
<dbReference type="GO" id="GO:0097367">
    <property type="term" value="F:carbohydrate derivative binding"/>
    <property type="evidence" value="ECO:0007669"/>
    <property type="project" value="InterPro"/>
</dbReference>
<dbReference type="InterPro" id="IPR001347">
    <property type="entry name" value="SIS_dom"/>
</dbReference>
<dbReference type="GO" id="GO:1901135">
    <property type="term" value="P:carbohydrate derivative metabolic process"/>
    <property type="evidence" value="ECO:0007669"/>
    <property type="project" value="InterPro"/>
</dbReference>
<dbReference type="CDD" id="cd05013">
    <property type="entry name" value="SIS_RpiR"/>
    <property type="match status" value="1"/>
</dbReference>
<dbReference type="GO" id="GO:0003677">
    <property type="term" value="F:DNA binding"/>
    <property type="evidence" value="ECO:0007669"/>
    <property type="project" value="UniProtKB-KW"/>
</dbReference>
<dbReference type="PANTHER" id="PTHR30514">
    <property type="entry name" value="GLUCOKINASE"/>
    <property type="match status" value="1"/>
</dbReference>
<gene>
    <name evidence="6" type="ORF">D7D52_17635</name>
</gene>
<dbReference type="GO" id="GO:0003700">
    <property type="term" value="F:DNA-binding transcription factor activity"/>
    <property type="evidence" value="ECO:0007669"/>
    <property type="project" value="InterPro"/>
</dbReference>
<evidence type="ECO:0000256" key="3">
    <source>
        <dbReference type="ARBA" id="ARBA00023163"/>
    </source>
</evidence>
<dbReference type="PROSITE" id="PS51464">
    <property type="entry name" value="SIS"/>
    <property type="match status" value="1"/>
</dbReference>
<evidence type="ECO:0000259" key="5">
    <source>
        <dbReference type="PROSITE" id="PS51464"/>
    </source>
</evidence>
<dbReference type="Pfam" id="PF01380">
    <property type="entry name" value="SIS"/>
    <property type="match status" value="1"/>
</dbReference>
<dbReference type="InterPro" id="IPR000281">
    <property type="entry name" value="HTH_RpiR"/>
</dbReference>
<proteinExistence type="predicted"/>
<evidence type="ECO:0000256" key="2">
    <source>
        <dbReference type="ARBA" id="ARBA00023125"/>
    </source>
</evidence>
<dbReference type="AlphaFoldDB" id="A0A386ZMT4"/>
<dbReference type="KEGG" id="nyu:D7D52_17635"/>
<evidence type="ECO:0000256" key="1">
    <source>
        <dbReference type="ARBA" id="ARBA00023015"/>
    </source>
</evidence>
<dbReference type="Gene3D" id="3.40.50.10490">
    <property type="entry name" value="Glucose-6-phosphate isomerase like protein, domain 1"/>
    <property type="match status" value="1"/>
</dbReference>
<keyword evidence="7" id="KW-1185">Reference proteome</keyword>
<dbReference type="InterPro" id="IPR009057">
    <property type="entry name" value="Homeodomain-like_sf"/>
</dbReference>
<dbReference type="InterPro" id="IPR047640">
    <property type="entry name" value="RpiR-like"/>
</dbReference>
<dbReference type="InterPro" id="IPR036388">
    <property type="entry name" value="WH-like_DNA-bd_sf"/>
</dbReference>
<name>A0A386ZMT4_9NOCA</name>
<evidence type="ECO:0000259" key="4">
    <source>
        <dbReference type="PROSITE" id="PS51071"/>
    </source>
</evidence>
<dbReference type="InterPro" id="IPR035472">
    <property type="entry name" value="RpiR-like_SIS"/>
</dbReference>
<feature type="domain" description="HTH rpiR-type" evidence="4">
    <location>
        <begin position="4"/>
        <end position="80"/>
    </location>
</feature>
<dbReference type="Proteomes" id="UP000267164">
    <property type="component" value="Chromosome"/>
</dbReference>
<dbReference type="OrthoDB" id="4293777at2"/>
<accession>A0A386ZMT4</accession>
<sequence>MTDPSLADTIRQRLGEFPPSERKVARVLLATYPTAGLETSARLAERAATSAPTVIRFVNRLGFNGFPEFQQALRTELEQRDASPLTLYSEPCSEGAALLQQSAEVFGHAVHRTLTALPPDDLRAAVELLGESRRVHVTGGRFTGLFAHYLLMHLVQLRDNAFLLPEATVERAASLAGLGKRDVLVVFDYRRYEPQHLALARMARQKNCKIILFTDTWLSPVASLANVVLPSQLDAPSPYDSLVPTVAVVETVVAALLTALGESAHQRMLACEAAANQSDLY</sequence>
<dbReference type="PROSITE" id="PS51071">
    <property type="entry name" value="HTH_RPIR"/>
    <property type="match status" value="1"/>
</dbReference>
<dbReference type="Pfam" id="PF01418">
    <property type="entry name" value="HTH_6"/>
    <property type="match status" value="1"/>
</dbReference>
<dbReference type="Gene3D" id="1.10.10.10">
    <property type="entry name" value="Winged helix-like DNA-binding domain superfamily/Winged helix DNA-binding domain"/>
    <property type="match status" value="1"/>
</dbReference>
<keyword evidence="1" id="KW-0805">Transcription regulation</keyword>
<dbReference type="InterPro" id="IPR046348">
    <property type="entry name" value="SIS_dom_sf"/>
</dbReference>
<keyword evidence="2" id="KW-0238">DNA-binding</keyword>
<evidence type="ECO:0000313" key="7">
    <source>
        <dbReference type="Proteomes" id="UP000267164"/>
    </source>
</evidence>
<feature type="domain" description="SIS" evidence="5">
    <location>
        <begin position="125"/>
        <end position="262"/>
    </location>
</feature>
<dbReference type="RefSeq" id="WP_120744199.1">
    <property type="nucleotide sequence ID" value="NZ_CP032568.1"/>
</dbReference>
<organism evidence="6 7">
    <name type="scientific">Nocardia yunnanensis</name>
    <dbReference type="NCBI Taxonomy" id="2382165"/>
    <lineage>
        <taxon>Bacteria</taxon>
        <taxon>Bacillati</taxon>
        <taxon>Actinomycetota</taxon>
        <taxon>Actinomycetes</taxon>
        <taxon>Mycobacteriales</taxon>
        <taxon>Nocardiaceae</taxon>
        <taxon>Nocardia</taxon>
    </lineage>
</organism>